<dbReference type="GO" id="GO:0005524">
    <property type="term" value="F:ATP binding"/>
    <property type="evidence" value="ECO:0007669"/>
    <property type="project" value="UniProtKB-UniRule"/>
</dbReference>
<evidence type="ECO:0000256" key="3">
    <source>
        <dbReference type="ARBA" id="ARBA00022723"/>
    </source>
</evidence>
<dbReference type="EMBL" id="AHKH01000058">
    <property type="protein sequence ID" value="EHQ60730.1"/>
    <property type="molecule type" value="Genomic_DNA"/>
</dbReference>
<evidence type="ECO:0000256" key="6">
    <source>
        <dbReference type="ARBA" id="ARBA00022840"/>
    </source>
</evidence>
<dbReference type="GO" id="GO:0004642">
    <property type="term" value="F:phosphoribosylformylglycinamidine synthase activity"/>
    <property type="evidence" value="ECO:0007669"/>
    <property type="project" value="UniProtKB-UniRule"/>
</dbReference>
<dbReference type="CDD" id="cd02204">
    <property type="entry name" value="PurL_repeat2"/>
    <property type="match status" value="1"/>
</dbReference>
<comment type="catalytic activity">
    <reaction evidence="8 11">
        <text>N(2)-formyl-N(1)-(5-phospho-beta-D-ribosyl)glycinamide + L-glutamine + ATP + H2O = 2-formamido-N(1)-(5-O-phospho-beta-D-ribosyl)acetamidine + L-glutamate + ADP + phosphate + H(+)</text>
        <dbReference type="Rhea" id="RHEA:17129"/>
        <dbReference type="ChEBI" id="CHEBI:15377"/>
        <dbReference type="ChEBI" id="CHEBI:15378"/>
        <dbReference type="ChEBI" id="CHEBI:29985"/>
        <dbReference type="ChEBI" id="CHEBI:30616"/>
        <dbReference type="ChEBI" id="CHEBI:43474"/>
        <dbReference type="ChEBI" id="CHEBI:58359"/>
        <dbReference type="ChEBI" id="CHEBI:147286"/>
        <dbReference type="ChEBI" id="CHEBI:147287"/>
        <dbReference type="ChEBI" id="CHEBI:456216"/>
        <dbReference type="EC" id="6.3.5.3"/>
    </reaction>
</comment>
<evidence type="ECO:0000259" key="14">
    <source>
        <dbReference type="Pfam" id="PF02769"/>
    </source>
</evidence>
<gene>
    <name evidence="11" type="primary">purL</name>
    <name evidence="16" type="ORF">PDENDC454_18698</name>
</gene>
<keyword evidence="4 11" id="KW-0547">Nucleotide-binding</keyword>
<sequence length="776" mass="83177">MQSTRNNTTAVSAERAEQEARRKRQSMESARDNMRREPSPDQIAAERLYAGMGVTDDEYELICGLLGRRPNYTEIGVFSVMWSEHCAYKNSKPLLKRFPTTGERVLVGPGEGAGIVDIGDGQAVVFKIESHNHPSAIEPYQGAATGVGGIIRDIFSMGARPVALLNSLRFGSLKEERVKYLFEHVVAGIAGYGNCIGIPTVGGEVVFDDSYAGNPLVNAMCVGLIDHEDIQKGVASGVGNPVYYVGPPTGRDGIHGATFASEELTAESEAKRPAVQVGDPFMEKLVMESCLELIQSGIVIGIQDMGAAGLTCSSAEMASKAGNGLELVLDEVPQRETGMTPYEMMLSESQERMLFVIEEQNEPNAMEIFERWGVICRKVGRVTDDGRLRLLFDGEVVADMPVRGLVDECPVYHKPSQEPTSYAANQSLDTTGYPEVTDVNAALLQVLASPSVASKEWVYRQYDSMVRASTAVTPGSDAAVVLVRGTRKALAMTTDCNGRYVMLDPLMGGRIAVCEAARNIVCSGAEPLAITDNLNFGNPEKPENFWQMEQAVDGMAEACRVLNTPVIGGNVSLYNENAHGSIYPTPVVGMVGLVHDADHITTQGFKREGDAVLLLGRTKAELGGSEFQSVVHGVAEGCPPEVDLETELRLQRTVLALIQDGLVQSAHDVSDGGLAAAFAECCISGGIGASLELEAAGLRGDIALFSESQSRILLSVQPERAEEVKARCAAAGIPVEGLGQVGGEQIVIRVNGSPAIELPVREAERVWKDAIPCLMQ</sequence>
<keyword evidence="3 11" id="KW-0479">Metal-binding</keyword>
<accession>H3SJL2</accession>
<reference evidence="16 17" key="1">
    <citation type="journal article" date="2012" name="J. Bacteriol.">
        <title>Genome Sequence of the Pattern-Forming Social Bacterium Paenibacillus dendritiformis C454 Chiral Morphotype.</title>
        <authorList>
            <person name="Sirota-Madi A."/>
            <person name="Olender T."/>
            <person name="Helman Y."/>
            <person name="Brainis I."/>
            <person name="Finkelshtein A."/>
            <person name="Roth D."/>
            <person name="Hagai E."/>
            <person name="Leshkowitz D."/>
            <person name="Brodsky L."/>
            <person name="Galatenko V."/>
            <person name="Nikolaev V."/>
            <person name="Gutnick D.L."/>
            <person name="Lancet D."/>
            <person name="Ben-Jacob E."/>
        </authorList>
    </citation>
    <scope>NUCLEOTIDE SEQUENCE [LARGE SCALE GENOMIC DNA]</scope>
    <source>
        <strain evidence="16 17">C454</strain>
    </source>
</reference>
<proteinExistence type="inferred from homology"/>
<organism evidence="16 17">
    <name type="scientific">Paenibacillus dendritiformis C454</name>
    <dbReference type="NCBI Taxonomy" id="1131935"/>
    <lineage>
        <taxon>Bacteria</taxon>
        <taxon>Bacillati</taxon>
        <taxon>Bacillota</taxon>
        <taxon>Bacilli</taxon>
        <taxon>Bacillales</taxon>
        <taxon>Paenibacillaceae</taxon>
        <taxon>Paenibacillus</taxon>
    </lineage>
</organism>
<feature type="binding site" evidence="11">
    <location>
        <position position="88"/>
    </location>
    <ligand>
        <name>ATP</name>
        <dbReference type="ChEBI" id="CHEBI:30616"/>
    </ligand>
</feature>
<feature type="domain" description="PurM-like C-terminal" evidence="14">
    <location>
        <begin position="607"/>
        <end position="745"/>
    </location>
</feature>
<feature type="domain" description="Phosphoribosylformylglycinamidine synthase linker" evidence="15">
    <location>
        <begin position="43"/>
        <end position="89"/>
    </location>
</feature>
<keyword evidence="17" id="KW-1185">Reference proteome</keyword>
<evidence type="ECO:0000256" key="11">
    <source>
        <dbReference type="HAMAP-Rule" id="MF_00420"/>
    </source>
</evidence>
<dbReference type="PANTHER" id="PTHR43555">
    <property type="entry name" value="PHOSPHORIBOSYLFORMYLGLYCINAMIDINE SYNTHASE SUBUNIT PURL"/>
    <property type="match status" value="1"/>
</dbReference>
<dbReference type="FunFam" id="3.90.650.10:FF:000009">
    <property type="entry name" value="Phosphoribosylformylglycinamidine synthase subunit PurL"/>
    <property type="match status" value="1"/>
</dbReference>
<feature type="binding site" evidence="11">
    <location>
        <position position="570"/>
    </location>
    <ligand>
        <name>Mg(2+)</name>
        <dbReference type="ChEBI" id="CHEBI:18420"/>
        <label>1</label>
    </ligand>
</feature>
<dbReference type="GO" id="GO:0006189">
    <property type="term" value="P:'de novo' IMP biosynthetic process"/>
    <property type="evidence" value="ECO:0007669"/>
    <property type="project" value="UniProtKB-UniRule"/>
</dbReference>
<feature type="active site" evidence="11">
    <location>
        <position position="85"/>
    </location>
</feature>
<comment type="subcellular location">
    <subcellularLocation>
        <location evidence="11">Cytoplasm</location>
    </subcellularLocation>
</comment>
<dbReference type="InterPro" id="IPR010074">
    <property type="entry name" value="PRibForGlyAmidine_synth_PurL"/>
</dbReference>
<dbReference type="Gene3D" id="3.30.1330.10">
    <property type="entry name" value="PurM-like, N-terminal domain"/>
    <property type="match status" value="2"/>
</dbReference>
<dbReference type="PANTHER" id="PTHR43555:SF1">
    <property type="entry name" value="PHOSPHORIBOSYLFORMYLGLYCINAMIDINE SYNTHASE SUBUNIT PURL"/>
    <property type="match status" value="1"/>
</dbReference>
<dbReference type="GO" id="GO:0000287">
    <property type="term" value="F:magnesium ion binding"/>
    <property type="evidence" value="ECO:0007669"/>
    <property type="project" value="UniProtKB-UniRule"/>
</dbReference>
<evidence type="ECO:0000259" key="13">
    <source>
        <dbReference type="Pfam" id="PF00586"/>
    </source>
</evidence>
<dbReference type="InterPro" id="IPR036921">
    <property type="entry name" value="PurM-like_N_sf"/>
</dbReference>
<dbReference type="HAMAP" id="MF_00420">
    <property type="entry name" value="PurL_2"/>
    <property type="match status" value="1"/>
</dbReference>
<feature type="binding site" evidence="11">
    <location>
        <position position="569"/>
    </location>
    <ligand>
        <name>ATP</name>
        <dbReference type="ChEBI" id="CHEBI:30616"/>
    </ligand>
</feature>
<feature type="domain" description="PurM-like N-terminal" evidence="13">
    <location>
        <begin position="475"/>
        <end position="594"/>
    </location>
</feature>
<feature type="binding site" evidence="11">
    <location>
        <position position="129"/>
    </location>
    <ligand>
        <name>Mg(2+)</name>
        <dbReference type="ChEBI" id="CHEBI:18420"/>
        <label>1</label>
    </ligand>
</feature>
<comment type="function">
    <text evidence="9 11">Part of the phosphoribosylformylglycinamidine synthase complex involved in the purines biosynthetic pathway. Catalyzes the ATP-dependent conversion of formylglycinamide ribonucleotide (FGAR) and glutamine to yield formylglycinamidine ribonucleotide (FGAM) and glutamate. The FGAM synthase complex is composed of three subunits. PurQ produces an ammonia molecule by converting glutamine to glutamate. PurL transfers the ammonia molecule to FGAR to form FGAM in an ATP-dependent manner. PurS interacts with PurQ and PurL and is thought to assist in the transfer of the ammonia molecule from PurQ to PurL.</text>
</comment>
<feature type="binding site" evidence="11">
    <location>
        <position position="276"/>
    </location>
    <ligand>
        <name>substrate</name>
    </ligand>
</feature>
<evidence type="ECO:0000256" key="8">
    <source>
        <dbReference type="ARBA" id="ARBA00052585"/>
    </source>
</evidence>
<feature type="binding site" evidence="11">
    <location>
        <position position="572"/>
    </location>
    <ligand>
        <name>substrate</name>
    </ligand>
</feature>
<feature type="binding site" evidence="11">
    <location>
        <begin position="130"/>
        <end position="133"/>
    </location>
    <ligand>
        <name>substrate</name>
    </ligand>
</feature>
<dbReference type="NCBIfam" id="TIGR01736">
    <property type="entry name" value="FGAM_synth_II"/>
    <property type="match status" value="1"/>
</dbReference>
<comment type="subunit">
    <text evidence="10 11">Monomer. Part of the FGAM synthase complex composed of 1 PurL, 1 PurQ and 2 PurS subunits.</text>
</comment>
<feature type="binding site" evidence="11">
    <location>
        <begin position="348"/>
        <end position="350"/>
    </location>
    <ligand>
        <name>substrate</name>
    </ligand>
</feature>
<dbReference type="EC" id="6.3.5.3" evidence="11"/>
<dbReference type="SUPFAM" id="SSF55326">
    <property type="entry name" value="PurM N-terminal domain-like"/>
    <property type="match status" value="2"/>
</dbReference>
<feature type="region of interest" description="Disordered" evidence="12">
    <location>
        <begin position="1"/>
        <end position="39"/>
    </location>
</feature>
<dbReference type="SUPFAM" id="SSF56042">
    <property type="entry name" value="PurM C-terminal domain-like"/>
    <property type="match status" value="2"/>
</dbReference>
<feature type="compositionally biased region" description="Polar residues" evidence="12">
    <location>
        <begin position="1"/>
        <end position="11"/>
    </location>
</feature>
<dbReference type="InterPro" id="IPR036676">
    <property type="entry name" value="PurM-like_C_sf"/>
</dbReference>
<feature type="binding site" evidence="11">
    <location>
        <position position="153"/>
    </location>
    <ligand>
        <name>Mg(2+)</name>
        <dbReference type="ChEBI" id="CHEBI:18420"/>
        <label>2</label>
    </ligand>
</feature>
<feature type="compositionally biased region" description="Basic and acidic residues" evidence="12">
    <location>
        <begin position="14"/>
        <end position="39"/>
    </location>
</feature>
<dbReference type="Gene3D" id="3.90.650.10">
    <property type="entry name" value="PurM-like C-terminal domain"/>
    <property type="match status" value="2"/>
</dbReference>
<keyword evidence="7 11" id="KW-0460">Magnesium</keyword>
<keyword evidence="2 11" id="KW-0436">Ligase</keyword>
<dbReference type="Proteomes" id="UP000003900">
    <property type="component" value="Unassembled WGS sequence"/>
</dbReference>
<comment type="similarity">
    <text evidence="11">Belongs to the FGAMS family.</text>
</comment>
<dbReference type="CDD" id="cd02203">
    <property type="entry name" value="PurL_repeat1"/>
    <property type="match status" value="1"/>
</dbReference>
<dbReference type="NCBIfam" id="NF002290">
    <property type="entry name" value="PRK01213.1"/>
    <property type="match status" value="1"/>
</dbReference>
<evidence type="ECO:0000256" key="12">
    <source>
        <dbReference type="SAM" id="MobiDB-lite"/>
    </source>
</evidence>
<evidence type="ECO:0000256" key="1">
    <source>
        <dbReference type="ARBA" id="ARBA00022490"/>
    </source>
</evidence>
<dbReference type="STRING" id="1131935.PDENDC454_18698"/>
<dbReference type="Pfam" id="PF00586">
    <property type="entry name" value="AIRS"/>
    <property type="match status" value="2"/>
</dbReference>
<dbReference type="PATRIC" id="fig|1131935.3.peg.3881"/>
<dbReference type="FunFam" id="3.30.1330.10:FF:000004">
    <property type="entry name" value="Phosphoribosylformylglycinamidine synthase subunit PurL"/>
    <property type="match status" value="1"/>
</dbReference>
<evidence type="ECO:0000256" key="5">
    <source>
        <dbReference type="ARBA" id="ARBA00022755"/>
    </source>
</evidence>
<comment type="pathway">
    <text evidence="11">Purine metabolism; IMP biosynthesis via de novo pathway; 5-amino-1-(5-phospho-D-ribosyl)imidazole from N(2)-formyl-N(1)-(5-phospho-D-ribosyl)glycinamide: step 1/2.</text>
</comment>
<dbReference type="UniPathway" id="UPA00074">
    <property type="reaction ID" value="UER00128"/>
</dbReference>
<keyword evidence="6 11" id="KW-0067">ATP-binding</keyword>
<dbReference type="Pfam" id="PF18072">
    <property type="entry name" value="FGAR-AT_linker"/>
    <property type="match status" value="1"/>
</dbReference>
<evidence type="ECO:0000313" key="17">
    <source>
        <dbReference type="Proteomes" id="UP000003900"/>
    </source>
</evidence>
<feature type="binding site" evidence="11">
    <location>
        <position position="127"/>
    </location>
    <ligand>
        <name>ATP</name>
        <dbReference type="ChEBI" id="CHEBI:30616"/>
    </ligand>
</feature>
<feature type="binding site" evidence="11">
    <location>
        <position position="304"/>
    </location>
    <ligand>
        <name>Mg(2+)</name>
        <dbReference type="ChEBI" id="CHEBI:18420"/>
        <label>2</label>
    </ligand>
</feature>
<dbReference type="GO" id="GO:0005737">
    <property type="term" value="C:cytoplasm"/>
    <property type="evidence" value="ECO:0007669"/>
    <property type="project" value="UniProtKB-SubCell"/>
</dbReference>
<feature type="active site" description="Proton acceptor" evidence="11">
    <location>
        <position position="131"/>
    </location>
</feature>
<dbReference type="Pfam" id="PF02769">
    <property type="entry name" value="AIRS_C"/>
    <property type="match status" value="2"/>
</dbReference>
<keyword evidence="5 11" id="KW-0658">Purine biosynthesis</keyword>
<protein>
    <recommendedName>
        <fullName evidence="11">Phosphoribosylformylglycinamidine synthase subunit PurL</fullName>
        <shortName evidence="11">FGAM synthase</shortName>
        <ecNumber evidence="11">6.3.5.3</ecNumber>
    </recommendedName>
    <alternativeName>
        <fullName evidence="11">Formylglycinamide ribonucleotide amidotransferase subunit II</fullName>
        <shortName evidence="11">FGAR amidotransferase II</shortName>
        <shortName evidence="11">FGAR-AT II</shortName>
    </alternativeName>
    <alternativeName>
        <fullName evidence="11">Glutamine amidotransferase PurL</fullName>
    </alternativeName>
    <alternativeName>
        <fullName evidence="11">Phosphoribosylformylglycinamidine synthase subunit II</fullName>
    </alternativeName>
</protein>
<name>H3SJL2_9BACL</name>
<feature type="binding site" evidence="11">
    <location>
        <position position="152"/>
    </location>
    <ligand>
        <name>substrate</name>
    </ligand>
</feature>
<feature type="binding site" evidence="11">
    <location>
        <position position="532"/>
    </location>
    <ligand>
        <name>ATP</name>
        <dbReference type="ChEBI" id="CHEBI:30616"/>
    </ligand>
</feature>
<keyword evidence="1 11" id="KW-0963">Cytoplasm</keyword>
<dbReference type="PIRSF" id="PIRSF001587">
    <property type="entry name" value="FGAM_synthase_II"/>
    <property type="match status" value="1"/>
</dbReference>
<evidence type="ECO:0000256" key="9">
    <source>
        <dbReference type="ARBA" id="ARBA00059671"/>
    </source>
</evidence>
<evidence type="ECO:0000256" key="4">
    <source>
        <dbReference type="ARBA" id="ARBA00022741"/>
    </source>
</evidence>
<feature type="domain" description="PurM-like N-terminal" evidence="13">
    <location>
        <begin position="110"/>
        <end position="225"/>
    </location>
</feature>
<dbReference type="InterPro" id="IPR041609">
    <property type="entry name" value="PurL_linker"/>
</dbReference>
<comment type="caution">
    <text evidence="11">Lacks conserved residue(s) required for the propagation of feature annotation.</text>
</comment>
<dbReference type="InterPro" id="IPR016188">
    <property type="entry name" value="PurM-like_N"/>
</dbReference>
<evidence type="ECO:0000256" key="10">
    <source>
        <dbReference type="ARBA" id="ARBA00064392"/>
    </source>
</evidence>
<evidence type="ECO:0000313" key="16">
    <source>
        <dbReference type="EMBL" id="EHQ60730.1"/>
    </source>
</evidence>
<dbReference type="AlphaFoldDB" id="H3SJL2"/>
<dbReference type="InterPro" id="IPR010918">
    <property type="entry name" value="PurM-like_C_dom"/>
</dbReference>
<evidence type="ECO:0000256" key="2">
    <source>
        <dbReference type="ARBA" id="ARBA00022598"/>
    </source>
</evidence>
<evidence type="ECO:0000256" key="7">
    <source>
        <dbReference type="ARBA" id="ARBA00022842"/>
    </source>
</evidence>
<feature type="domain" description="PurM-like C-terminal" evidence="14">
    <location>
        <begin position="238"/>
        <end position="390"/>
    </location>
</feature>
<evidence type="ECO:0000259" key="15">
    <source>
        <dbReference type="Pfam" id="PF18072"/>
    </source>
</evidence>
<comment type="caution">
    <text evidence="16">The sequence shown here is derived from an EMBL/GenBank/DDBJ whole genome shotgun (WGS) entry which is preliminary data.</text>
</comment>